<evidence type="ECO:0000313" key="13">
    <source>
        <dbReference type="Ensembl" id="ENSSDUP00000008225.1"/>
    </source>
</evidence>
<evidence type="ECO:0000256" key="3">
    <source>
        <dbReference type="ARBA" id="ARBA00022606"/>
    </source>
</evidence>
<feature type="transmembrane region" description="Helical" evidence="11">
    <location>
        <begin position="40"/>
        <end position="64"/>
    </location>
</feature>
<feature type="transmembrane region" description="Helical" evidence="11">
    <location>
        <begin position="280"/>
        <end position="300"/>
    </location>
</feature>
<dbReference type="GeneTree" id="ENSGT01150000286948"/>
<keyword evidence="6 11" id="KW-1133">Transmembrane helix</keyword>
<dbReference type="GO" id="GO:0004930">
    <property type="term" value="F:G protein-coupled receptor activity"/>
    <property type="evidence" value="ECO:0007669"/>
    <property type="project" value="UniProtKB-KW"/>
</dbReference>
<accession>A0A3B4TR13</accession>
<name>A0A3B4TR13_SERDU</name>
<dbReference type="PRINTS" id="PR00237">
    <property type="entry name" value="GPCRRHODOPSN"/>
</dbReference>
<reference evidence="13" key="2">
    <citation type="submission" date="2025-09" db="UniProtKB">
        <authorList>
            <consortium name="Ensembl"/>
        </authorList>
    </citation>
    <scope>IDENTIFICATION</scope>
</reference>
<evidence type="ECO:0000256" key="4">
    <source>
        <dbReference type="ARBA" id="ARBA00022692"/>
    </source>
</evidence>
<dbReference type="Pfam" id="PF13853">
    <property type="entry name" value="7tm_4"/>
    <property type="match status" value="1"/>
</dbReference>
<feature type="transmembrane region" description="Helical" evidence="11">
    <location>
        <begin position="252"/>
        <end position="274"/>
    </location>
</feature>
<evidence type="ECO:0000259" key="12">
    <source>
        <dbReference type="PROSITE" id="PS50262"/>
    </source>
</evidence>
<evidence type="ECO:0000256" key="1">
    <source>
        <dbReference type="ARBA" id="ARBA00004651"/>
    </source>
</evidence>
<evidence type="ECO:0000256" key="9">
    <source>
        <dbReference type="ARBA" id="ARBA00023170"/>
    </source>
</evidence>
<keyword evidence="9" id="KW-0675">Receptor</keyword>
<sequence>NSRHNQTEPLMKPSVNDTWQPDGVDFFIIEGLANLGEKKMIVFVFLLLGYIIILGGNSMIIFVATTDPKLASPMYFFLYNLSLVDMVYTTTTIPNMLSSFLSDVTTISVLGCFTQMFVFIQFAVTGRAMLTVMAYDRYMAICNPLRYTAAMTRPVQLLLVGGAWVFGALCTLPASVLAWQRPYCGPNVVRHAWCDPSSLRRLVCGNTSVDNIVSITFALVAMLTTGVLILTSYILIGVSISRMGVAQRLKAFTTCTAHLTVVSISYTAASFVYISYRVRMIVSVLYSALTPFLNPLIYSLRNKELKDSIRRTLSSVDPSEDIKTISV</sequence>
<dbReference type="PROSITE" id="PS50262">
    <property type="entry name" value="G_PROTEIN_RECEP_F1_2"/>
    <property type="match status" value="1"/>
</dbReference>
<reference evidence="13" key="1">
    <citation type="submission" date="2025-08" db="UniProtKB">
        <authorList>
            <consortium name="Ensembl"/>
        </authorList>
    </citation>
    <scope>IDENTIFICATION</scope>
</reference>
<dbReference type="SUPFAM" id="SSF81321">
    <property type="entry name" value="Family A G protein-coupled receptor-like"/>
    <property type="match status" value="1"/>
</dbReference>
<dbReference type="InterPro" id="IPR017452">
    <property type="entry name" value="GPCR_Rhodpsn_7TM"/>
</dbReference>
<keyword evidence="8 11" id="KW-0472">Membrane</keyword>
<dbReference type="Proteomes" id="UP000261420">
    <property type="component" value="Unplaced"/>
</dbReference>
<dbReference type="Ensembl" id="ENSSDUT00000008373.1">
    <property type="protein sequence ID" value="ENSSDUP00000008225.1"/>
    <property type="gene ID" value="ENSSDUG00000006015.1"/>
</dbReference>
<feature type="domain" description="G-protein coupled receptors family 1 profile" evidence="12">
    <location>
        <begin position="56"/>
        <end position="298"/>
    </location>
</feature>
<dbReference type="FunFam" id="1.20.1070.10:FF:000015">
    <property type="entry name" value="Olfactory receptor"/>
    <property type="match status" value="1"/>
</dbReference>
<dbReference type="AlphaFoldDB" id="A0A3B4TR13"/>
<keyword evidence="3" id="KW-0716">Sensory transduction</keyword>
<evidence type="ECO:0000256" key="6">
    <source>
        <dbReference type="ARBA" id="ARBA00022989"/>
    </source>
</evidence>
<evidence type="ECO:0000256" key="8">
    <source>
        <dbReference type="ARBA" id="ARBA00023136"/>
    </source>
</evidence>
<feature type="transmembrane region" description="Helical" evidence="11">
    <location>
        <begin position="157"/>
        <end position="179"/>
    </location>
</feature>
<dbReference type="PRINTS" id="PR00245">
    <property type="entry name" value="OLFACTORYR"/>
</dbReference>
<evidence type="ECO:0000256" key="11">
    <source>
        <dbReference type="SAM" id="Phobius"/>
    </source>
</evidence>
<dbReference type="InterPro" id="IPR000276">
    <property type="entry name" value="GPCR_Rhodpsn"/>
</dbReference>
<evidence type="ECO:0000256" key="5">
    <source>
        <dbReference type="ARBA" id="ARBA00022725"/>
    </source>
</evidence>
<feature type="transmembrane region" description="Helical" evidence="11">
    <location>
        <begin position="215"/>
        <end position="240"/>
    </location>
</feature>
<dbReference type="InterPro" id="IPR000725">
    <property type="entry name" value="Olfact_rcpt"/>
</dbReference>
<comment type="subcellular location">
    <subcellularLocation>
        <location evidence="1">Cell membrane</location>
        <topology evidence="1">Multi-pass membrane protein</topology>
    </subcellularLocation>
</comment>
<feature type="transmembrane region" description="Helical" evidence="11">
    <location>
        <begin position="76"/>
        <end position="97"/>
    </location>
</feature>
<dbReference type="PANTHER" id="PTHR26453">
    <property type="entry name" value="OLFACTORY RECEPTOR"/>
    <property type="match status" value="1"/>
</dbReference>
<dbReference type="GO" id="GO:0005886">
    <property type="term" value="C:plasma membrane"/>
    <property type="evidence" value="ECO:0007669"/>
    <property type="project" value="UniProtKB-SubCell"/>
</dbReference>
<keyword evidence="2" id="KW-1003">Cell membrane</keyword>
<proteinExistence type="predicted"/>
<evidence type="ECO:0000256" key="2">
    <source>
        <dbReference type="ARBA" id="ARBA00022475"/>
    </source>
</evidence>
<feature type="transmembrane region" description="Helical" evidence="11">
    <location>
        <begin position="117"/>
        <end position="136"/>
    </location>
</feature>
<keyword evidence="7" id="KW-0297">G-protein coupled receptor</keyword>
<keyword evidence="10" id="KW-0807">Transducer</keyword>
<evidence type="ECO:0000256" key="7">
    <source>
        <dbReference type="ARBA" id="ARBA00023040"/>
    </source>
</evidence>
<keyword evidence="14" id="KW-1185">Reference proteome</keyword>
<evidence type="ECO:0000256" key="10">
    <source>
        <dbReference type="ARBA" id="ARBA00023224"/>
    </source>
</evidence>
<dbReference type="Gene3D" id="1.20.1070.10">
    <property type="entry name" value="Rhodopsin 7-helix transmembrane proteins"/>
    <property type="match status" value="1"/>
</dbReference>
<protein>
    <submittedName>
        <fullName evidence="13">Olfactory receptor family 6 subfamily Q member 1</fullName>
    </submittedName>
</protein>
<keyword evidence="5" id="KW-0552">Olfaction</keyword>
<dbReference type="GO" id="GO:0004984">
    <property type="term" value="F:olfactory receptor activity"/>
    <property type="evidence" value="ECO:0007669"/>
    <property type="project" value="InterPro"/>
</dbReference>
<evidence type="ECO:0000313" key="14">
    <source>
        <dbReference type="Proteomes" id="UP000261420"/>
    </source>
</evidence>
<keyword evidence="4 11" id="KW-0812">Transmembrane</keyword>
<organism evidence="13 14">
    <name type="scientific">Seriola dumerili</name>
    <name type="common">Greater amberjack</name>
    <name type="synonym">Caranx dumerili</name>
    <dbReference type="NCBI Taxonomy" id="41447"/>
    <lineage>
        <taxon>Eukaryota</taxon>
        <taxon>Metazoa</taxon>
        <taxon>Chordata</taxon>
        <taxon>Craniata</taxon>
        <taxon>Vertebrata</taxon>
        <taxon>Euteleostomi</taxon>
        <taxon>Actinopterygii</taxon>
        <taxon>Neopterygii</taxon>
        <taxon>Teleostei</taxon>
        <taxon>Neoteleostei</taxon>
        <taxon>Acanthomorphata</taxon>
        <taxon>Carangaria</taxon>
        <taxon>Carangiformes</taxon>
        <taxon>Carangidae</taxon>
        <taxon>Seriola</taxon>
    </lineage>
</organism>